<dbReference type="RefSeq" id="WP_407349705.1">
    <property type="nucleotide sequence ID" value="NZ_CP136864.1"/>
</dbReference>
<evidence type="ECO:0000256" key="1">
    <source>
        <dbReference type="SAM" id="MobiDB-lite"/>
    </source>
</evidence>
<keyword evidence="2" id="KW-0812">Transmembrane</keyword>
<evidence type="ECO:0000256" key="2">
    <source>
        <dbReference type="SAM" id="Phobius"/>
    </source>
</evidence>
<organism evidence="3 4">
    <name type="scientific">Congregibacter variabilis</name>
    <dbReference type="NCBI Taxonomy" id="3081200"/>
    <lineage>
        <taxon>Bacteria</taxon>
        <taxon>Pseudomonadati</taxon>
        <taxon>Pseudomonadota</taxon>
        <taxon>Gammaproteobacteria</taxon>
        <taxon>Cellvibrionales</taxon>
        <taxon>Halieaceae</taxon>
        <taxon>Congregibacter</taxon>
    </lineage>
</organism>
<reference evidence="3 4" key="1">
    <citation type="submission" date="2023-10" db="EMBL/GenBank/DDBJ databases">
        <title>Two novel species belonging to the OM43/NOR5 clade.</title>
        <authorList>
            <person name="Park M."/>
        </authorList>
    </citation>
    <scope>NUCLEOTIDE SEQUENCE [LARGE SCALE GENOMIC DNA]</scope>
    <source>
        <strain evidence="3 4">IMCC43200</strain>
    </source>
</reference>
<keyword evidence="2" id="KW-0472">Membrane</keyword>
<keyword evidence="2" id="KW-1133">Transmembrane helix</keyword>
<proteinExistence type="predicted"/>
<gene>
    <name evidence="3" type="ORF">R0135_07840</name>
</gene>
<sequence>MSTDRRKSNRDSTDRRRETRRDVPVWGYVVAITAVVVLLTAFWTMIYS</sequence>
<feature type="region of interest" description="Disordered" evidence="1">
    <location>
        <begin position="1"/>
        <end position="20"/>
    </location>
</feature>
<evidence type="ECO:0000313" key="3">
    <source>
        <dbReference type="EMBL" id="WOJ95072.1"/>
    </source>
</evidence>
<name>A0ABZ0I7P7_9GAMM</name>
<keyword evidence="4" id="KW-1185">Reference proteome</keyword>
<evidence type="ECO:0000313" key="4">
    <source>
        <dbReference type="Proteomes" id="UP001626537"/>
    </source>
</evidence>
<accession>A0ABZ0I7P7</accession>
<feature type="transmembrane region" description="Helical" evidence="2">
    <location>
        <begin position="25"/>
        <end position="46"/>
    </location>
</feature>
<dbReference type="Proteomes" id="UP001626537">
    <property type="component" value="Chromosome"/>
</dbReference>
<dbReference type="EMBL" id="CP136864">
    <property type="protein sequence ID" value="WOJ95072.1"/>
    <property type="molecule type" value="Genomic_DNA"/>
</dbReference>
<protein>
    <submittedName>
        <fullName evidence="3">Uncharacterized protein</fullName>
    </submittedName>
</protein>